<protein>
    <recommendedName>
        <fullName evidence="4">DUF4371 domain-containing protein</fullName>
    </recommendedName>
</protein>
<dbReference type="AlphaFoldDB" id="A0A9D4DCA9"/>
<evidence type="ECO:0000313" key="3">
    <source>
        <dbReference type="Proteomes" id="UP000828390"/>
    </source>
</evidence>
<evidence type="ECO:0008006" key="4">
    <source>
        <dbReference type="Google" id="ProtNLM"/>
    </source>
</evidence>
<dbReference type="PANTHER" id="PTHR37162:SF1">
    <property type="entry name" value="BED-TYPE DOMAIN-CONTAINING PROTEIN"/>
    <property type="match status" value="1"/>
</dbReference>
<comment type="caution">
    <text evidence="2">The sequence shown here is derived from an EMBL/GenBank/DDBJ whole genome shotgun (WGS) entry which is preliminary data.</text>
</comment>
<reference evidence="2" key="2">
    <citation type="submission" date="2020-11" db="EMBL/GenBank/DDBJ databases">
        <authorList>
            <person name="McCartney M.A."/>
            <person name="Auch B."/>
            <person name="Kono T."/>
            <person name="Mallez S."/>
            <person name="Becker A."/>
            <person name="Gohl D.M."/>
            <person name="Silverstein K.A.T."/>
            <person name="Koren S."/>
            <person name="Bechman K.B."/>
            <person name="Herman A."/>
            <person name="Abrahante J.E."/>
            <person name="Garbe J."/>
        </authorList>
    </citation>
    <scope>NUCLEOTIDE SEQUENCE</scope>
    <source>
        <strain evidence="2">Duluth1</strain>
        <tissue evidence="2">Whole animal</tissue>
    </source>
</reference>
<reference evidence="2" key="1">
    <citation type="journal article" date="2019" name="bioRxiv">
        <title>The Genome of the Zebra Mussel, Dreissena polymorpha: A Resource for Invasive Species Research.</title>
        <authorList>
            <person name="McCartney M.A."/>
            <person name="Auch B."/>
            <person name="Kono T."/>
            <person name="Mallez S."/>
            <person name="Zhang Y."/>
            <person name="Obille A."/>
            <person name="Becker A."/>
            <person name="Abrahante J.E."/>
            <person name="Garbe J."/>
            <person name="Badalamenti J.P."/>
            <person name="Herman A."/>
            <person name="Mangelson H."/>
            <person name="Liachko I."/>
            <person name="Sullivan S."/>
            <person name="Sone E.D."/>
            <person name="Koren S."/>
            <person name="Silverstein K.A.T."/>
            <person name="Beckman K.B."/>
            <person name="Gohl D.M."/>
        </authorList>
    </citation>
    <scope>NUCLEOTIDE SEQUENCE</scope>
    <source>
        <strain evidence="2">Duluth1</strain>
        <tissue evidence="2">Whole animal</tissue>
    </source>
</reference>
<keyword evidence="1" id="KW-0472">Membrane</keyword>
<evidence type="ECO:0000313" key="2">
    <source>
        <dbReference type="EMBL" id="KAH3742122.1"/>
    </source>
</evidence>
<sequence length="285" mass="32547">MTMVPVLIDLAQKLSKDKKVLDGLSMDRTSASYKMTYGLKRTFHTQTLQSIREQPFSLNIDQATSNNKKVLSVLVGYFSKTEGWVVVEHLAALELENCKTNTIFEALCDLFELNQIPWTNLVSILMDSCAVMRGSKNGLERRIREEKAPNLLDIDGDVCQHIHNGTKKLCAPFDSWVEDLFSAICTDHKYCVDLCDSLAEVCNLLGIEITAPEHFLSHHWLSAYNLAVSTLRMWCAYQVFYYAFIDKAFKADYWPVVNGVFNLEIVSLFVIYIIKCKQNIFKMTI</sequence>
<dbReference type="Proteomes" id="UP000828390">
    <property type="component" value="Unassembled WGS sequence"/>
</dbReference>
<feature type="transmembrane region" description="Helical" evidence="1">
    <location>
        <begin position="256"/>
        <end position="274"/>
    </location>
</feature>
<organism evidence="2 3">
    <name type="scientific">Dreissena polymorpha</name>
    <name type="common">Zebra mussel</name>
    <name type="synonym">Mytilus polymorpha</name>
    <dbReference type="NCBI Taxonomy" id="45954"/>
    <lineage>
        <taxon>Eukaryota</taxon>
        <taxon>Metazoa</taxon>
        <taxon>Spiralia</taxon>
        <taxon>Lophotrochozoa</taxon>
        <taxon>Mollusca</taxon>
        <taxon>Bivalvia</taxon>
        <taxon>Autobranchia</taxon>
        <taxon>Heteroconchia</taxon>
        <taxon>Euheterodonta</taxon>
        <taxon>Imparidentia</taxon>
        <taxon>Neoheterodontei</taxon>
        <taxon>Myida</taxon>
        <taxon>Dreissenoidea</taxon>
        <taxon>Dreissenidae</taxon>
        <taxon>Dreissena</taxon>
    </lineage>
</organism>
<keyword evidence="1" id="KW-1133">Transmembrane helix</keyword>
<keyword evidence="3" id="KW-1185">Reference proteome</keyword>
<name>A0A9D4DCA9_DREPO</name>
<accession>A0A9D4DCA9</accession>
<gene>
    <name evidence="2" type="ORF">DPMN_048857</name>
</gene>
<keyword evidence="1" id="KW-0812">Transmembrane</keyword>
<proteinExistence type="predicted"/>
<evidence type="ECO:0000256" key="1">
    <source>
        <dbReference type="SAM" id="Phobius"/>
    </source>
</evidence>
<dbReference type="PANTHER" id="PTHR37162">
    <property type="entry name" value="HAT FAMILY DIMERISATION DOMAINCONTAINING PROTEIN-RELATED"/>
    <property type="match status" value="1"/>
</dbReference>
<dbReference type="EMBL" id="JAIWYP010000011">
    <property type="protein sequence ID" value="KAH3742122.1"/>
    <property type="molecule type" value="Genomic_DNA"/>
</dbReference>